<dbReference type="AlphaFoldDB" id="A0A9X1NG20"/>
<dbReference type="EMBL" id="JAJOMB010000007">
    <property type="protein sequence ID" value="MCD5312393.1"/>
    <property type="molecule type" value="Genomic_DNA"/>
</dbReference>
<dbReference type="GO" id="GO:0016773">
    <property type="term" value="F:phosphotransferase activity, alcohol group as acceptor"/>
    <property type="evidence" value="ECO:0007669"/>
    <property type="project" value="InterPro"/>
</dbReference>
<evidence type="ECO:0000313" key="2">
    <source>
        <dbReference type="Proteomes" id="UP001138997"/>
    </source>
</evidence>
<reference evidence="1" key="1">
    <citation type="submission" date="2021-11" db="EMBL/GenBank/DDBJ databases">
        <title>Streptomyces corallinus and Kineosporia corallina sp. nov., two new coral-derived marine actinobacteria.</title>
        <authorList>
            <person name="Buangrab K."/>
            <person name="Sutthacheep M."/>
            <person name="Yeemin T."/>
            <person name="Harunari E."/>
            <person name="Igarashi Y."/>
            <person name="Sripreechasak P."/>
            <person name="Kanchanasin P."/>
            <person name="Tanasupawat S."/>
            <person name="Phongsopitanun W."/>
        </authorList>
    </citation>
    <scope>NUCLEOTIDE SEQUENCE</scope>
    <source>
        <strain evidence="1">JCM 31032</strain>
    </source>
</reference>
<gene>
    <name evidence="1" type="ORF">LR394_15905</name>
</gene>
<dbReference type="GO" id="GO:0019748">
    <property type="term" value="P:secondary metabolic process"/>
    <property type="evidence" value="ECO:0007669"/>
    <property type="project" value="InterPro"/>
</dbReference>
<evidence type="ECO:0000313" key="1">
    <source>
        <dbReference type="EMBL" id="MCD5312393.1"/>
    </source>
</evidence>
<organism evidence="1 2">
    <name type="scientific">Kineosporia babensis</name>
    <dbReference type="NCBI Taxonomy" id="499548"/>
    <lineage>
        <taxon>Bacteria</taxon>
        <taxon>Bacillati</taxon>
        <taxon>Actinomycetota</taxon>
        <taxon>Actinomycetes</taxon>
        <taxon>Kineosporiales</taxon>
        <taxon>Kineosporiaceae</taxon>
        <taxon>Kineosporia</taxon>
    </lineage>
</organism>
<dbReference type="InterPro" id="IPR006748">
    <property type="entry name" value="NH2Glyco/OHUrea_AB-resist_kin"/>
</dbReference>
<name>A0A9X1NG20_9ACTN</name>
<comment type="caution">
    <text evidence="1">The sequence shown here is derived from an EMBL/GenBank/DDBJ whole genome shotgun (WGS) entry which is preliminary data.</text>
</comment>
<dbReference type="Proteomes" id="UP001138997">
    <property type="component" value="Unassembled WGS sequence"/>
</dbReference>
<sequence>MDSSWALKIPAEFAAGVVGHTGDAGRAWLRDLPSLALQLLERWDLQPDGSPMHGYLGLVLPVRQGALPGALKISQVTPETLNQAAALDAWDGRGMVQLLDSSPAEGALLLERLDYTRALEHLPILKAVPAAGLLLRRLSLPSSASLPTLTDHVAGWPERWAAGASDLLPHRYFQAAHETCRALGPQAGRLLVDHDLHYANVLAGEREPWLAVDPRGLLGDPEFALAPLMWRRFDEMPIAQRFDLLVESAELDRDRARGWLLVRAFDYFLWSTGIGLTWDPAACREILDWLLAQRIGG</sequence>
<keyword evidence="2" id="KW-1185">Reference proteome</keyword>
<accession>A0A9X1NG20</accession>
<proteinExistence type="predicted"/>
<protein>
    <submittedName>
        <fullName evidence="1">Aminoglycoside phosphotransferase family protein</fullName>
    </submittedName>
</protein>
<dbReference type="Pfam" id="PF04655">
    <property type="entry name" value="APH_6_hur"/>
    <property type="match status" value="1"/>
</dbReference>
<dbReference type="SUPFAM" id="SSF56112">
    <property type="entry name" value="Protein kinase-like (PK-like)"/>
    <property type="match status" value="1"/>
</dbReference>
<dbReference type="InterPro" id="IPR011009">
    <property type="entry name" value="Kinase-like_dom_sf"/>
</dbReference>
<dbReference type="RefSeq" id="WP_231442544.1">
    <property type="nucleotide sequence ID" value="NZ_JAJOMB010000007.1"/>
</dbReference>